<feature type="transmembrane region" description="Helical" evidence="1">
    <location>
        <begin position="75"/>
        <end position="94"/>
    </location>
</feature>
<keyword evidence="1" id="KW-1133">Transmembrane helix</keyword>
<gene>
    <name evidence="2" type="ORF">HICCMSTLAB_LOCUS5827</name>
</gene>
<proteinExistence type="predicted"/>
<dbReference type="Proteomes" id="UP000786811">
    <property type="component" value="Unassembled WGS sequence"/>
</dbReference>
<name>A0A8J2HD12_COTCN</name>
<keyword evidence="1" id="KW-0812">Transmembrane</keyword>
<protein>
    <submittedName>
        <fullName evidence="2">Uncharacterized protein</fullName>
    </submittedName>
</protein>
<organism evidence="2 3">
    <name type="scientific">Cotesia congregata</name>
    <name type="common">Parasitoid wasp</name>
    <name type="synonym">Apanteles congregatus</name>
    <dbReference type="NCBI Taxonomy" id="51543"/>
    <lineage>
        <taxon>Eukaryota</taxon>
        <taxon>Metazoa</taxon>
        <taxon>Ecdysozoa</taxon>
        <taxon>Arthropoda</taxon>
        <taxon>Hexapoda</taxon>
        <taxon>Insecta</taxon>
        <taxon>Pterygota</taxon>
        <taxon>Neoptera</taxon>
        <taxon>Endopterygota</taxon>
        <taxon>Hymenoptera</taxon>
        <taxon>Apocrita</taxon>
        <taxon>Ichneumonoidea</taxon>
        <taxon>Braconidae</taxon>
        <taxon>Microgastrinae</taxon>
        <taxon>Cotesia</taxon>
    </lineage>
</organism>
<accession>A0A8J2HD12</accession>
<comment type="caution">
    <text evidence="2">The sequence shown here is derived from an EMBL/GenBank/DDBJ whole genome shotgun (WGS) entry which is preliminary data.</text>
</comment>
<dbReference type="EMBL" id="CAJNRD030001119">
    <property type="protein sequence ID" value="CAG5090979.1"/>
    <property type="molecule type" value="Genomic_DNA"/>
</dbReference>
<keyword evidence="3" id="KW-1185">Reference proteome</keyword>
<evidence type="ECO:0000256" key="1">
    <source>
        <dbReference type="SAM" id="Phobius"/>
    </source>
</evidence>
<evidence type="ECO:0000313" key="2">
    <source>
        <dbReference type="EMBL" id="CAG5090979.1"/>
    </source>
</evidence>
<sequence length="110" mass="12941">MHKSLKLSIKYCGQYRFKYYDKNNIDKPCNENNYNIYNNNNLKIAKFFPPKSSDSSKTFAELCKPSSAMRRRAKIYGFLLKYICIPTVIIGGIITKINYDIEKRCREAHK</sequence>
<reference evidence="2" key="1">
    <citation type="submission" date="2021-04" db="EMBL/GenBank/DDBJ databases">
        <authorList>
            <person name="Chebbi M.A.C M."/>
        </authorList>
    </citation>
    <scope>NUCLEOTIDE SEQUENCE</scope>
</reference>
<evidence type="ECO:0000313" key="3">
    <source>
        <dbReference type="Proteomes" id="UP000786811"/>
    </source>
</evidence>
<keyword evidence="1" id="KW-0472">Membrane</keyword>
<dbReference type="AlphaFoldDB" id="A0A8J2HD12"/>